<dbReference type="Pfam" id="PF20256">
    <property type="entry name" value="MoCoBD_2"/>
    <property type="match status" value="1"/>
</dbReference>
<dbReference type="PANTHER" id="PTHR11908">
    <property type="entry name" value="XANTHINE DEHYDROGENASE"/>
    <property type="match status" value="1"/>
</dbReference>
<sequence length="787" mass="82293">MAGSLLGTEVRRVEDPDLLNGRGTYIGNLQLDGMLHIGFVRSPLAHAEIVSVDTSAAKSAPGIVGAYSAGELNVPAPPPFIQVDERVVRPPLAVDRVRFVGEAVAVVVGESPTAVADAIELVDVEYEELPAVVDLEQAMDPASEPQFPELGGNIADGFRDSQGDSVLDDAEVVARARIENQRVAVVPLEGNAVAVEPGGPAQDQDITVHVSTQMPHGVRAGLAAAFELDSERVRVISPHVGGAFGGKAGAIPEHAVAVALARELGRPVRWIEDRSENMQAMPHGRAQVQYAELGLRRDGSIVGLRCRNIGDAGAYAWFGGSLVLGPTRLMAQGVYDIPKISYDGAMVMTNTTPVGAFRGAGRPEAAAMLERLMDLAAAELDVDPVALRKQNLLSPDQLPMTTLVGANYDSGDYAMPLDEVVRLAGYDELRAEQARRVEAGETTLLGIGVSAYVEITGGGSGDYAEVEVHENGARIKVGTSAHGQGHATAFSMIVADTLGIPVDAIEFIQSDTAEVPRGGGTGGSRSLQVGGSAVRDAGAKVLERAKELAATRLEAGVEDIELTDAGELGVAGVPNATITWAELVETAGAEGERLAADVDFAPGGATFPFGAHISVVEVDVETGKVRPVRHVAVDDCGRIMNPMLVRGQQHGGAAQGIAQALWEEVSFDADGNPETGTLAEYAIPSAAEFPSFEMHNTETPTPHNPLGAKGIGESSTIGATPAVQNAVVDALKHLGVRHVDMPATPERVWRAIQQGSDAAHWQEPPAGFASLKERGAETPDDADEAVV</sequence>
<evidence type="ECO:0000256" key="2">
    <source>
        <dbReference type="ARBA" id="ARBA00023002"/>
    </source>
</evidence>
<dbReference type="InterPro" id="IPR037165">
    <property type="entry name" value="AldOxase/xan_DH_Mopterin-bd_sf"/>
</dbReference>
<dbReference type="InterPro" id="IPR046867">
    <property type="entry name" value="AldOxase/xan_DH_MoCoBD2"/>
</dbReference>
<evidence type="ECO:0000313" key="6">
    <source>
        <dbReference type="Proteomes" id="UP001501218"/>
    </source>
</evidence>
<feature type="compositionally biased region" description="Acidic residues" evidence="3">
    <location>
        <begin position="778"/>
        <end position="787"/>
    </location>
</feature>
<evidence type="ECO:0000259" key="4">
    <source>
        <dbReference type="SMART" id="SM01008"/>
    </source>
</evidence>
<proteinExistence type="predicted"/>
<dbReference type="InterPro" id="IPR008274">
    <property type="entry name" value="AldOxase/xan_DH_MoCoBD1"/>
</dbReference>
<dbReference type="PANTHER" id="PTHR11908:SF132">
    <property type="entry name" value="ALDEHYDE OXIDASE 1-RELATED"/>
    <property type="match status" value="1"/>
</dbReference>
<organism evidence="5 6">
    <name type="scientific">Saccharopolyspora halophila</name>
    <dbReference type="NCBI Taxonomy" id="405551"/>
    <lineage>
        <taxon>Bacteria</taxon>
        <taxon>Bacillati</taxon>
        <taxon>Actinomycetota</taxon>
        <taxon>Actinomycetes</taxon>
        <taxon>Pseudonocardiales</taxon>
        <taxon>Pseudonocardiaceae</taxon>
        <taxon>Saccharopolyspora</taxon>
    </lineage>
</organism>
<keyword evidence="6" id="KW-1185">Reference proteome</keyword>
<dbReference type="Pfam" id="PF01315">
    <property type="entry name" value="Ald_Xan_dh_C"/>
    <property type="match status" value="1"/>
</dbReference>
<feature type="domain" description="Aldehyde oxidase/xanthine dehydrogenase a/b hammerhead" evidence="4">
    <location>
        <begin position="20"/>
        <end position="130"/>
    </location>
</feature>
<dbReference type="Proteomes" id="UP001501218">
    <property type="component" value="Unassembled WGS sequence"/>
</dbReference>
<dbReference type="EMBL" id="BAAARA010000021">
    <property type="protein sequence ID" value="GAA2359522.1"/>
    <property type="molecule type" value="Genomic_DNA"/>
</dbReference>
<accession>A0ABP5TUK5</accession>
<reference evidence="6" key="1">
    <citation type="journal article" date="2019" name="Int. J. Syst. Evol. Microbiol.">
        <title>The Global Catalogue of Microorganisms (GCM) 10K type strain sequencing project: providing services to taxonomists for standard genome sequencing and annotation.</title>
        <authorList>
            <consortium name="The Broad Institute Genomics Platform"/>
            <consortium name="The Broad Institute Genome Sequencing Center for Infectious Disease"/>
            <person name="Wu L."/>
            <person name="Ma J."/>
        </authorList>
    </citation>
    <scope>NUCLEOTIDE SEQUENCE [LARGE SCALE GENOMIC DNA]</scope>
    <source>
        <strain evidence="6">JCM 16221</strain>
    </source>
</reference>
<dbReference type="SUPFAM" id="SSF56003">
    <property type="entry name" value="Molybdenum cofactor-binding domain"/>
    <property type="match status" value="1"/>
</dbReference>
<dbReference type="SUPFAM" id="SSF54665">
    <property type="entry name" value="CO dehydrogenase molybdoprotein N-domain-like"/>
    <property type="match status" value="1"/>
</dbReference>
<evidence type="ECO:0000256" key="1">
    <source>
        <dbReference type="ARBA" id="ARBA00022505"/>
    </source>
</evidence>
<evidence type="ECO:0000313" key="5">
    <source>
        <dbReference type="EMBL" id="GAA2359522.1"/>
    </source>
</evidence>
<dbReference type="Gene3D" id="3.30.365.10">
    <property type="entry name" value="Aldehyde oxidase/xanthine dehydrogenase, molybdopterin binding domain"/>
    <property type="match status" value="4"/>
</dbReference>
<dbReference type="RefSeq" id="WP_344135908.1">
    <property type="nucleotide sequence ID" value="NZ_BAAARA010000021.1"/>
</dbReference>
<dbReference type="InterPro" id="IPR036856">
    <property type="entry name" value="Ald_Oxase/Xan_DH_a/b_sf"/>
</dbReference>
<feature type="region of interest" description="Disordered" evidence="3">
    <location>
        <begin position="756"/>
        <end position="787"/>
    </location>
</feature>
<gene>
    <name evidence="5" type="ORF">GCM10009854_42850</name>
</gene>
<dbReference type="Gene3D" id="3.90.1170.50">
    <property type="entry name" value="Aldehyde oxidase/xanthine dehydrogenase, a/b hammerhead"/>
    <property type="match status" value="1"/>
</dbReference>
<dbReference type="InterPro" id="IPR016208">
    <property type="entry name" value="Ald_Oxase/xanthine_DH-like"/>
</dbReference>
<dbReference type="SMART" id="SM01008">
    <property type="entry name" value="Ald_Xan_dh_C"/>
    <property type="match status" value="1"/>
</dbReference>
<dbReference type="Pfam" id="PF02738">
    <property type="entry name" value="MoCoBD_1"/>
    <property type="match status" value="1"/>
</dbReference>
<evidence type="ECO:0000256" key="3">
    <source>
        <dbReference type="SAM" id="MobiDB-lite"/>
    </source>
</evidence>
<protein>
    <submittedName>
        <fullName evidence="5">Xanthine dehydrogenase family protein molybdopterin-binding subunit</fullName>
    </submittedName>
</protein>
<dbReference type="InterPro" id="IPR000674">
    <property type="entry name" value="Ald_Oxase/Xan_DH_a/b"/>
</dbReference>
<keyword evidence="1" id="KW-0500">Molybdenum</keyword>
<keyword evidence="2" id="KW-0560">Oxidoreductase</keyword>
<comment type="caution">
    <text evidence="5">The sequence shown here is derived from an EMBL/GenBank/DDBJ whole genome shotgun (WGS) entry which is preliminary data.</text>
</comment>
<name>A0ABP5TUK5_9PSEU</name>